<name>A0A7Y7E7R4_STRMO</name>
<sequence length="155" mass="16599">MLAAGTVAAAAVLAGPAAAFADTPPTGVEDFQYPQADKIFKERGIKLKTGDGHIVLATCGSRPGLIEVEARGMQDRDPVGHGIFCFRVTGKTGYLSLELPSVYGVVGNDYDVNVNMQTSTETKSFPVDKNKWTAVGEPADPQRRDFTLLEIVAKR</sequence>
<dbReference type="AlphaFoldDB" id="A0A7Y7E7R4"/>
<dbReference type="Proteomes" id="UP000587462">
    <property type="component" value="Unassembled WGS sequence"/>
</dbReference>
<comment type="caution">
    <text evidence="2">The sequence shown here is derived from an EMBL/GenBank/DDBJ whole genome shotgun (WGS) entry which is preliminary data.</text>
</comment>
<protein>
    <recommendedName>
        <fullName evidence="4">Secreted protein</fullName>
    </recommendedName>
</protein>
<keyword evidence="1" id="KW-0732">Signal</keyword>
<organism evidence="2 3">
    <name type="scientific">Streptomyces morookaense</name>
    <name type="common">Streptoverticillium morookaense</name>
    <dbReference type="NCBI Taxonomy" id="1970"/>
    <lineage>
        <taxon>Bacteria</taxon>
        <taxon>Bacillati</taxon>
        <taxon>Actinomycetota</taxon>
        <taxon>Actinomycetes</taxon>
        <taxon>Kitasatosporales</taxon>
        <taxon>Streptomycetaceae</taxon>
        <taxon>Streptomyces</taxon>
    </lineage>
</organism>
<accession>A0A7Y7E7R4</accession>
<feature type="chain" id="PRO_5031454800" description="Secreted protein" evidence="1">
    <location>
        <begin position="22"/>
        <end position="155"/>
    </location>
</feature>
<proteinExistence type="predicted"/>
<gene>
    <name evidence="2" type="ORF">HG542_12780</name>
</gene>
<evidence type="ECO:0000256" key="1">
    <source>
        <dbReference type="SAM" id="SignalP"/>
    </source>
</evidence>
<evidence type="ECO:0000313" key="3">
    <source>
        <dbReference type="Proteomes" id="UP000587462"/>
    </source>
</evidence>
<evidence type="ECO:0008006" key="4">
    <source>
        <dbReference type="Google" id="ProtNLM"/>
    </source>
</evidence>
<keyword evidence="3" id="KW-1185">Reference proteome</keyword>
<reference evidence="2 3" key="1">
    <citation type="submission" date="2020-04" db="EMBL/GenBank/DDBJ databases">
        <title>Draft Genome Sequence of Streptomyces morookaense DSM 40503, an 8-azaguanine-producing strain.</title>
        <authorList>
            <person name="Qi J."/>
            <person name="Gao J.-M."/>
        </authorList>
    </citation>
    <scope>NUCLEOTIDE SEQUENCE [LARGE SCALE GENOMIC DNA]</scope>
    <source>
        <strain evidence="2 3">DSM 40503</strain>
    </source>
</reference>
<dbReference type="EMBL" id="JABBXF010000025">
    <property type="protein sequence ID" value="NVK78542.1"/>
    <property type="molecule type" value="Genomic_DNA"/>
</dbReference>
<feature type="signal peptide" evidence="1">
    <location>
        <begin position="1"/>
        <end position="21"/>
    </location>
</feature>
<evidence type="ECO:0000313" key="2">
    <source>
        <dbReference type="EMBL" id="NVK78542.1"/>
    </source>
</evidence>